<protein>
    <submittedName>
        <fullName evidence="1">Uncharacterized protein</fullName>
    </submittedName>
</protein>
<evidence type="ECO:0000313" key="2">
    <source>
        <dbReference type="Proteomes" id="UP000683925"/>
    </source>
</evidence>
<proteinExistence type="predicted"/>
<dbReference type="Proteomes" id="UP000683925">
    <property type="component" value="Unassembled WGS sequence"/>
</dbReference>
<dbReference type="EMBL" id="CAJJDP010000113">
    <property type="protein sequence ID" value="CAD8197202.1"/>
    <property type="molecule type" value="Genomic_DNA"/>
</dbReference>
<evidence type="ECO:0000313" key="1">
    <source>
        <dbReference type="EMBL" id="CAD8197202.1"/>
    </source>
</evidence>
<name>A0A8S1X7T4_PAROT</name>
<dbReference type="AlphaFoldDB" id="A0A8S1X7T4"/>
<comment type="caution">
    <text evidence="1">The sequence shown here is derived from an EMBL/GenBank/DDBJ whole genome shotgun (WGS) entry which is preliminary data.</text>
</comment>
<keyword evidence="2" id="KW-1185">Reference proteome</keyword>
<accession>A0A8S1X7T4</accession>
<reference evidence="1" key="1">
    <citation type="submission" date="2021-01" db="EMBL/GenBank/DDBJ databases">
        <authorList>
            <consortium name="Genoscope - CEA"/>
            <person name="William W."/>
        </authorList>
    </citation>
    <scope>NUCLEOTIDE SEQUENCE</scope>
</reference>
<gene>
    <name evidence="1" type="ORF">POCTA_138.1.T1130190</name>
</gene>
<sequence length="105" mass="11807">MTAAFAFSGVSYFGYLFQNTTLAIREYSYSQKSFSLSLTEFLVSLTGINYDTAPAIPQSYFLFYLITASNLSRMASENKSVAFLQSMNTIYPKASVHFPFGDWTL</sequence>
<organism evidence="1 2">
    <name type="scientific">Paramecium octaurelia</name>
    <dbReference type="NCBI Taxonomy" id="43137"/>
    <lineage>
        <taxon>Eukaryota</taxon>
        <taxon>Sar</taxon>
        <taxon>Alveolata</taxon>
        <taxon>Ciliophora</taxon>
        <taxon>Intramacronucleata</taxon>
        <taxon>Oligohymenophorea</taxon>
        <taxon>Peniculida</taxon>
        <taxon>Parameciidae</taxon>
        <taxon>Paramecium</taxon>
    </lineage>
</organism>